<feature type="compositionally biased region" description="Basic and acidic residues" evidence="1">
    <location>
        <begin position="208"/>
        <end position="243"/>
    </location>
</feature>
<gene>
    <name evidence="2" type="ORF">J2Z75_002714</name>
</gene>
<sequence length="287" mass="29948">MKSVFKKIRLPRKVMFFIAGVLVLSGASGAFAVYSVKDAFLGAGEPDAPSLSGLACTTIETLKMRRNGQRWIRKYVSTESASGVDRVRTALRITGLLAKEEKADLYQVVVLDAAGPLDRAERRGPAIGAEVLFAPDPSKLSGMTTPFVARYNESKANTVGLFYGREVALSTDDIKNTMMAMDDKSDCFDPVAAAAAAIAGAAGSEAGAHGEEAVASEHGDEATPAAHGEDAVSPDHGEAVAPEHVKAEPKGFLGSMIAMVLGDKETPAADVAVDQATDQPAGEDTGH</sequence>
<name>A0ABS4EMP0_9HYPH</name>
<keyword evidence="3" id="KW-1185">Reference proteome</keyword>
<evidence type="ECO:0000256" key="1">
    <source>
        <dbReference type="SAM" id="MobiDB-lite"/>
    </source>
</evidence>
<protein>
    <submittedName>
        <fullName evidence="2">Uncharacterized protein</fullName>
    </submittedName>
</protein>
<reference evidence="2 3" key="1">
    <citation type="submission" date="2021-03" db="EMBL/GenBank/DDBJ databases">
        <title>Genomic Encyclopedia of Type Strains, Phase IV (KMG-IV): sequencing the most valuable type-strain genomes for metagenomic binning, comparative biology and taxonomic classification.</title>
        <authorList>
            <person name="Goeker M."/>
        </authorList>
    </citation>
    <scope>NUCLEOTIDE SEQUENCE [LARGE SCALE GENOMIC DNA]</scope>
    <source>
        <strain evidence="2 3">DSM 26427</strain>
    </source>
</reference>
<evidence type="ECO:0000313" key="3">
    <source>
        <dbReference type="Proteomes" id="UP000823786"/>
    </source>
</evidence>
<proteinExistence type="predicted"/>
<organism evidence="2 3">
    <name type="scientific">Rhizobium herbae</name>
    <dbReference type="NCBI Taxonomy" id="508661"/>
    <lineage>
        <taxon>Bacteria</taxon>
        <taxon>Pseudomonadati</taxon>
        <taxon>Pseudomonadota</taxon>
        <taxon>Alphaproteobacteria</taxon>
        <taxon>Hyphomicrobiales</taxon>
        <taxon>Rhizobiaceae</taxon>
        <taxon>Rhizobium/Agrobacterium group</taxon>
        <taxon>Rhizobium</taxon>
    </lineage>
</organism>
<comment type="caution">
    <text evidence="2">The sequence shown here is derived from an EMBL/GenBank/DDBJ whole genome shotgun (WGS) entry which is preliminary data.</text>
</comment>
<accession>A0ABS4EMP0</accession>
<dbReference type="RefSeq" id="WP_234937322.1">
    <property type="nucleotide sequence ID" value="NZ_JAGGJV010000004.1"/>
</dbReference>
<feature type="region of interest" description="Disordered" evidence="1">
    <location>
        <begin position="207"/>
        <end position="243"/>
    </location>
</feature>
<dbReference type="EMBL" id="JAGGJV010000004">
    <property type="protein sequence ID" value="MBP1859202.1"/>
    <property type="molecule type" value="Genomic_DNA"/>
</dbReference>
<dbReference type="Proteomes" id="UP000823786">
    <property type="component" value="Unassembled WGS sequence"/>
</dbReference>
<evidence type="ECO:0000313" key="2">
    <source>
        <dbReference type="EMBL" id="MBP1859202.1"/>
    </source>
</evidence>